<dbReference type="InterPro" id="IPR018499">
    <property type="entry name" value="Tetraspanin/Peripherin"/>
</dbReference>
<comment type="subcellular location">
    <subcellularLocation>
        <location evidence="1">Membrane</location>
        <topology evidence="1">Multi-pass membrane protein</topology>
    </subcellularLocation>
</comment>
<evidence type="ECO:0000256" key="2">
    <source>
        <dbReference type="ARBA" id="ARBA00022692"/>
    </source>
</evidence>
<evidence type="ECO:0000256" key="4">
    <source>
        <dbReference type="ARBA" id="ARBA00023136"/>
    </source>
</evidence>
<accession>A0A1I8I249</accession>
<dbReference type="SUPFAM" id="SSF48652">
    <property type="entry name" value="Tetraspanin"/>
    <property type="match status" value="1"/>
</dbReference>
<keyword evidence="4 5" id="KW-0472">Membrane</keyword>
<evidence type="ECO:0000256" key="3">
    <source>
        <dbReference type="ARBA" id="ARBA00022989"/>
    </source>
</evidence>
<name>A0A1I8I249_9PLAT</name>
<feature type="transmembrane region" description="Helical" evidence="5">
    <location>
        <begin position="121"/>
        <end position="143"/>
    </location>
</feature>
<keyword evidence="6" id="KW-1185">Reference proteome</keyword>
<dbReference type="AlphaFoldDB" id="A0A1I8I249"/>
<evidence type="ECO:0000313" key="6">
    <source>
        <dbReference type="Proteomes" id="UP000095280"/>
    </source>
</evidence>
<dbReference type="WBParaSite" id="maker-uti_cns_0009163-snap-gene-0.2-mRNA-1">
    <property type="protein sequence ID" value="maker-uti_cns_0009163-snap-gene-0.2-mRNA-1"/>
    <property type="gene ID" value="maker-uti_cns_0009163-snap-gene-0.2"/>
</dbReference>
<dbReference type="WBParaSite" id="maker-uti_cns_0001011-snap-gene-0.5-mRNA-1">
    <property type="protein sequence ID" value="maker-uti_cns_0001011-snap-gene-0.5-mRNA-1"/>
    <property type="gene ID" value="maker-uti_cns_0001011-snap-gene-0.5"/>
</dbReference>
<dbReference type="Gene3D" id="1.10.1450.10">
    <property type="entry name" value="Tetraspanin"/>
    <property type="match status" value="1"/>
</dbReference>
<organism evidence="6 8">
    <name type="scientific">Macrostomum lignano</name>
    <dbReference type="NCBI Taxonomy" id="282301"/>
    <lineage>
        <taxon>Eukaryota</taxon>
        <taxon>Metazoa</taxon>
        <taxon>Spiralia</taxon>
        <taxon>Lophotrochozoa</taxon>
        <taxon>Platyhelminthes</taxon>
        <taxon>Rhabditophora</taxon>
        <taxon>Macrostomorpha</taxon>
        <taxon>Macrostomida</taxon>
        <taxon>Macrostomidae</taxon>
        <taxon>Macrostomum</taxon>
    </lineage>
</organism>
<proteinExistence type="predicted"/>
<dbReference type="CDD" id="cd03156">
    <property type="entry name" value="uroplakin_I_like_LEL"/>
    <property type="match status" value="1"/>
</dbReference>
<evidence type="ECO:0000256" key="1">
    <source>
        <dbReference type="ARBA" id="ARBA00004141"/>
    </source>
</evidence>
<sequence>FKSSVKSEMEQSLKKFTGISSKNIQTLLQNLLQIFVRCCGVNNGTDFETMSPKWNRTYSMSESSFNYTFNLTYPVTCCKFNLTSFLPEDANCPLNNTNSHYRRGCFEAMFDFIEQYMKLNAVFYALGGILGYEALLIAGAIIIHRASDDSNKVKPQ</sequence>
<dbReference type="GO" id="GO:0016020">
    <property type="term" value="C:membrane"/>
    <property type="evidence" value="ECO:0007669"/>
    <property type="project" value="UniProtKB-SubCell"/>
</dbReference>
<keyword evidence="2 5" id="KW-0812">Transmembrane</keyword>
<keyword evidence="3 5" id="KW-1133">Transmembrane helix</keyword>
<dbReference type="Proteomes" id="UP000095280">
    <property type="component" value="Unplaced"/>
</dbReference>
<evidence type="ECO:0000313" key="8">
    <source>
        <dbReference type="WBParaSite" id="maker-uti_cns_0009163-snap-gene-0.2-mRNA-1"/>
    </source>
</evidence>
<reference evidence="7 8" key="1">
    <citation type="submission" date="2016-11" db="UniProtKB">
        <authorList>
            <consortium name="WormBaseParasite"/>
        </authorList>
    </citation>
    <scope>IDENTIFICATION</scope>
</reference>
<protein>
    <submittedName>
        <fullName evidence="7 8">Tetraspanin</fullName>
    </submittedName>
</protein>
<evidence type="ECO:0000256" key="5">
    <source>
        <dbReference type="SAM" id="Phobius"/>
    </source>
</evidence>
<evidence type="ECO:0000313" key="7">
    <source>
        <dbReference type="WBParaSite" id="maker-uti_cns_0001011-snap-gene-0.5-mRNA-1"/>
    </source>
</evidence>
<dbReference type="Pfam" id="PF00335">
    <property type="entry name" value="Tetraspanin"/>
    <property type="match status" value="1"/>
</dbReference>
<dbReference type="InterPro" id="IPR008952">
    <property type="entry name" value="Tetraspanin_EC2_sf"/>
</dbReference>